<dbReference type="InterPro" id="IPR017900">
    <property type="entry name" value="4Fe4S_Fe_S_CS"/>
</dbReference>
<evidence type="ECO:0000256" key="6">
    <source>
        <dbReference type="ARBA" id="ARBA00023004"/>
    </source>
</evidence>
<dbReference type="PANTHER" id="PTHR11493:SF54">
    <property type="entry name" value="ANAEROBIC SULFITE REDUCTASE SUBUNIT C"/>
    <property type="match status" value="1"/>
</dbReference>
<dbReference type="Pfam" id="PF03460">
    <property type="entry name" value="NIR_SIR_ferr"/>
    <property type="match status" value="1"/>
</dbReference>
<sequence length="283" mass="31445">MPKDLLKSPFIIPQRQEDYYLIRIRSLAGDFKAQELGVIGRVAEKYGKGIVHITTRQGCEIHNIPSDKLEEAVAELEQSGILMGAGGPRVRTVMACPGAGTCRNGIIETKELARRIDERYFGKDTGKFKIAVCGCPNNCTKVMINDAGIMGGVVPVWDAEKCDDCGRCRVSCPTGAISSSESGVYNRDEDKCIMCGQCIRNCPENAWQAKEKGCILFLGGTMGKKPKLGKRVKTLIQSEDQLFRCLDRALEYYQKHGKRKERFGHTLYRMGAKDLERDVLAVE</sequence>
<reference evidence="10" key="1">
    <citation type="submission" date="2015-01" db="EMBL/GenBank/DDBJ databases">
        <authorList>
            <person name="Manzoor Shahid"/>
            <person name="Zubair Saima"/>
        </authorList>
    </citation>
    <scope>NUCLEOTIDE SEQUENCE [LARGE SCALE GENOMIC DNA]</scope>
    <source>
        <strain evidence="10">Sp3</strain>
    </source>
</reference>
<dbReference type="PROSITE" id="PS00198">
    <property type="entry name" value="4FE4S_FER_1"/>
    <property type="match status" value="1"/>
</dbReference>
<dbReference type="InterPro" id="IPR045169">
    <property type="entry name" value="NO2/SO3_Rdtase_4Fe4S_prot"/>
</dbReference>
<comment type="similarity">
    <text evidence="1">Belongs to the nitrite and sulfite reductase 4Fe-4S domain family.</text>
</comment>
<dbReference type="AlphaFoldDB" id="A0A0B7MMF3"/>
<dbReference type="RefSeq" id="WP_044665172.1">
    <property type="nucleotide sequence ID" value="NZ_CDRZ01000234.1"/>
</dbReference>
<feature type="domain" description="4Fe-4S ferredoxin-type" evidence="8">
    <location>
        <begin position="153"/>
        <end position="182"/>
    </location>
</feature>
<dbReference type="PANTHER" id="PTHR11493">
    <property type="entry name" value="SULFITE REDUCTASE [NADPH] SUBUNIT BETA-RELATED"/>
    <property type="match status" value="1"/>
</dbReference>
<dbReference type="Gene3D" id="3.30.413.10">
    <property type="entry name" value="Sulfite Reductase Hemoprotein, domain 1"/>
    <property type="match status" value="1"/>
</dbReference>
<feature type="domain" description="4Fe-4S ferredoxin-type" evidence="8">
    <location>
        <begin position="183"/>
        <end position="212"/>
    </location>
</feature>
<keyword evidence="6" id="KW-0408">Iron</keyword>
<dbReference type="SUPFAM" id="SSF54862">
    <property type="entry name" value="4Fe-4S ferredoxins"/>
    <property type="match status" value="1"/>
</dbReference>
<dbReference type="SUPFAM" id="SSF56014">
    <property type="entry name" value="Nitrite and sulphite reductase 4Fe-4S domain-like"/>
    <property type="match status" value="1"/>
</dbReference>
<dbReference type="InterPro" id="IPR045854">
    <property type="entry name" value="NO2/SO3_Rdtase_4Fe4S_sf"/>
</dbReference>
<dbReference type="PRINTS" id="PR00397">
    <property type="entry name" value="SIROHAEM"/>
</dbReference>
<dbReference type="PROSITE" id="PS51379">
    <property type="entry name" value="4FE4S_FER_2"/>
    <property type="match status" value="2"/>
</dbReference>
<dbReference type="Pfam" id="PF00037">
    <property type="entry name" value="Fer4"/>
    <property type="match status" value="2"/>
</dbReference>
<accession>A0A0B7MMF3</accession>
<evidence type="ECO:0000256" key="7">
    <source>
        <dbReference type="ARBA" id="ARBA00023014"/>
    </source>
</evidence>
<keyword evidence="5" id="KW-0560">Oxidoreductase</keyword>
<keyword evidence="10" id="KW-1185">Reference proteome</keyword>
<keyword evidence="4" id="KW-0479">Metal-binding</keyword>
<keyword evidence="7" id="KW-0411">Iron-sulfur</keyword>
<dbReference type="GO" id="GO:0020037">
    <property type="term" value="F:heme binding"/>
    <property type="evidence" value="ECO:0007669"/>
    <property type="project" value="InterPro"/>
</dbReference>
<organism evidence="9 10">
    <name type="scientific">Syntrophaceticus schinkii</name>
    <dbReference type="NCBI Taxonomy" id="499207"/>
    <lineage>
        <taxon>Bacteria</taxon>
        <taxon>Bacillati</taxon>
        <taxon>Bacillota</taxon>
        <taxon>Clostridia</taxon>
        <taxon>Thermoanaerobacterales</taxon>
        <taxon>Thermoanaerobacterales Family III. Incertae Sedis</taxon>
        <taxon>Syntrophaceticus</taxon>
    </lineage>
</organism>
<dbReference type="Gene3D" id="3.30.70.20">
    <property type="match status" value="1"/>
</dbReference>
<evidence type="ECO:0000256" key="5">
    <source>
        <dbReference type="ARBA" id="ARBA00023002"/>
    </source>
</evidence>
<proteinExistence type="inferred from homology"/>
<dbReference type="Proteomes" id="UP000046155">
    <property type="component" value="Unassembled WGS sequence"/>
</dbReference>
<dbReference type="GO" id="GO:0051539">
    <property type="term" value="F:4 iron, 4 sulfur cluster binding"/>
    <property type="evidence" value="ECO:0007669"/>
    <property type="project" value="UniProtKB-KW"/>
</dbReference>
<dbReference type="InterPro" id="IPR005117">
    <property type="entry name" value="NiRdtase/SiRdtase_haem-b_fer"/>
</dbReference>
<name>A0A0B7MMF3_9FIRM</name>
<evidence type="ECO:0000313" key="9">
    <source>
        <dbReference type="EMBL" id="CEO89151.1"/>
    </source>
</evidence>
<dbReference type="GO" id="GO:0046872">
    <property type="term" value="F:metal ion binding"/>
    <property type="evidence" value="ECO:0007669"/>
    <property type="project" value="UniProtKB-KW"/>
</dbReference>
<dbReference type="InterPro" id="IPR006066">
    <property type="entry name" value="NO2/SO3_Rdtase_FeS/sirohaem_BS"/>
</dbReference>
<dbReference type="EMBL" id="CDRZ01000234">
    <property type="protein sequence ID" value="CEO89151.1"/>
    <property type="molecule type" value="Genomic_DNA"/>
</dbReference>
<evidence type="ECO:0000313" key="10">
    <source>
        <dbReference type="Proteomes" id="UP000046155"/>
    </source>
</evidence>
<evidence type="ECO:0000256" key="4">
    <source>
        <dbReference type="ARBA" id="ARBA00022723"/>
    </source>
</evidence>
<evidence type="ECO:0000256" key="2">
    <source>
        <dbReference type="ARBA" id="ARBA00022485"/>
    </source>
</evidence>
<gene>
    <name evidence="9" type="ORF">SSCH_380024</name>
</gene>
<dbReference type="InterPro" id="IPR006067">
    <property type="entry name" value="NO2/SO3_Rdtase_4Fe4S_dom"/>
</dbReference>
<dbReference type="InterPro" id="IPR036136">
    <property type="entry name" value="Nit/Sulf_reduc_fer-like_dom_sf"/>
</dbReference>
<keyword evidence="2" id="KW-0004">4Fe-4S</keyword>
<evidence type="ECO:0000256" key="1">
    <source>
        <dbReference type="ARBA" id="ARBA00010429"/>
    </source>
</evidence>
<dbReference type="Pfam" id="PF01077">
    <property type="entry name" value="NIR_SIR"/>
    <property type="match status" value="1"/>
</dbReference>
<dbReference type="SUPFAM" id="SSF55124">
    <property type="entry name" value="Nitrite/Sulfite reductase N-terminal domain-like"/>
    <property type="match status" value="1"/>
</dbReference>
<evidence type="ECO:0000259" key="8">
    <source>
        <dbReference type="PROSITE" id="PS51379"/>
    </source>
</evidence>
<dbReference type="InterPro" id="IPR017896">
    <property type="entry name" value="4Fe4S_Fe-S-bd"/>
</dbReference>
<protein>
    <submittedName>
        <fullName evidence="9">Nitrite and sulphite reductase 4Fe-4S region</fullName>
    </submittedName>
</protein>
<dbReference type="GO" id="GO:0016491">
    <property type="term" value="F:oxidoreductase activity"/>
    <property type="evidence" value="ECO:0007669"/>
    <property type="project" value="UniProtKB-KW"/>
</dbReference>
<evidence type="ECO:0000256" key="3">
    <source>
        <dbReference type="ARBA" id="ARBA00022617"/>
    </source>
</evidence>
<dbReference type="OrthoDB" id="9800558at2"/>
<keyword evidence="3" id="KW-0349">Heme</keyword>